<comment type="function">
    <text evidence="7">PPIases accelerate the folding of proteins. It catalyzes the cis-trans isomerization of proline imidic peptide bonds in oligopeptides.</text>
</comment>
<evidence type="ECO:0000313" key="10">
    <source>
        <dbReference type="Proteomes" id="UP000660262"/>
    </source>
</evidence>
<organism evidence="9 10">
    <name type="scientific">Pycnococcus provasolii</name>
    <dbReference type="NCBI Taxonomy" id="41880"/>
    <lineage>
        <taxon>Eukaryota</taxon>
        <taxon>Viridiplantae</taxon>
        <taxon>Chlorophyta</taxon>
        <taxon>Pseudoscourfieldiophyceae</taxon>
        <taxon>Pseudoscourfieldiales</taxon>
        <taxon>Pycnococcaceae</taxon>
        <taxon>Pycnococcus</taxon>
    </lineage>
</organism>
<evidence type="ECO:0000256" key="5">
    <source>
        <dbReference type="ARBA" id="ARBA00023110"/>
    </source>
</evidence>
<evidence type="ECO:0000256" key="3">
    <source>
        <dbReference type="ARBA" id="ARBA00011019"/>
    </source>
</evidence>
<feature type="chain" id="PRO_5032364199" description="Serine/threonine-protein phosphatase 2A activator" evidence="8">
    <location>
        <begin position="26"/>
        <end position="415"/>
    </location>
</feature>
<dbReference type="GO" id="GO:0007052">
    <property type="term" value="P:mitotic spindle organization"/>
    <property type="evidence" value="ECO:0007669"/>
    <property type="project" value="TreeGrafter"/>
</dbReference>
<keyword evidence="4 7" id="KW-0963">Cytoplasm</keyword>
<accession>A0A830HJL3</accession>
<reference evidence="9" key="1">
    <citation type="submission" date="2020-10" db="EMBL/GenBank/DDBJ databases">
        <title>Unveiling of a novel bifunctional photoreceptor, Dualchrome1, isolated from a cosmopolitan green alga.</title>
        <authorList>
            <person name="Suzuki S."/>
            <person name="Kawachi M."/>
        </authorList>
    </citation>
    <scope>NUCLEOTIDE SEQUENCE</scope>
    <source>
        <strain evidence="9">NIES 2893</strain>
    </source>
</reference>
<dbReference type="GO" id="GO:0008160">
    <property type="term" value="F:protein tyrosine phosphatase activator activity"/>
    <property type="evidence" value="ECO:0007669"/>
    <property type="project" value="TreeGrafter"/>
</dbReference>
<dbReference type="InterPro" id="IPR043170">
    <property type="entry name" value="PTPA_C_lid"/>
</dbReference>
<evidence type="ECO:0000256" key="8">
    <source>
        <dbReference type="SAM" id="SignalP"/>
    </source>
</evidence>
<dbReference type="PANTHER" id="PTHR10012">
    <property type="entry name" value="SERINE/THREONINE-PROTEIN PHOSPHATASE 2A REGULATORY SUBUNIT B"/>
    <property type="match status" value="1"/>
</dbReference>
<evidence type="ECO:0000256" key="7">
    <source>
        <dbReference type="RuleBase" id="RU361210"/>
    </source>
</evidence>
<evidence type="ECO:0000256" key="6">
    <source>
        <dbReference type="ARBA" id="ARBA00023235"/>
    </source>
</evidence>
<comment type="subcellular location">
    <subcellularLocation>
        <location evidence="2 7">Cytoplasm</location>
    </subcellularLocation>
</comment>
<dbReference type="EC" id="5.2.1.8" evidence="7"/>
<proteinExistence type="inferred from homology"/>
<gene>
    <name evidence="9" type="ORF">PPROV_000450000</name>
</gene>
<sequence length="415" mass="44844">MTAMKTYVAATAYTLLAASLRYVAAVSGVHCVPSSVPGGYSGMNSPVNRYPVCTMRATKKSAAAQKALNTEHAVAHDICTYLSTQLSHNQSGGRQGPMSRLHRIASPSDLSQWKKSETCQDLQAFVAAVGTACNGITTAQRQADFEARTDAQPQTDGVRAIARIVDQLKQLRALCDTHPPRVDADRRFGNPAFREWHDAMVARAAQATESILPTSMAAHAGELAAYWQGSFGDRTRIDYGTGHELSFVALLYCLGKLGVLTTSESADIGLVAFDAYLQLTRHLQTAYNLEPAGSHGAWGLDDYCFLPFLFGAGQLMAGAGDANEVTVKAVVTDDRVAEMRGGEWLYVDAVKFVQSVKTGGRLGETSPMLCDIAYGVSGWDKVFTGMKRMWAAEVLGKLPIMQHFVFGKILPFDKS</sequence>
<dbReference type="AlphaFoldDB" id="A0A830HJL3"/>
<dbReference type="InterPro" id="IPR004327">
    <property type="entry name" value="Phstyr_phstse_ac"/>
</dbReference>
<comment type="caution">
    <text evidence="9">The sequence shown here is derived from an EMBL/GenBank/DDBJ whole genome shotgun (WGS) entry which is preliminary data.</text>
</comment>
<evidence type="ECO:0000256" key="2">
    <source>
        <dbReference type="ARBA" id="ARBA00004496"/>
    </source>
</evidence>
<evidence type="ECO:0000256" key="4">
    <source>
        <dbReference type="ARBA" id="ARBA00022490"/>
    </source>
</evidence>
<evidence type="ECO:0000313" key="9">
    <source>
        <dbReference type="EMBL" id="GHP05751.1"/>
    </source>
</evidence>
<dbReference type="GO" id="GO:0005634">
    <property type="term" value="C:nucleus"/>
    <property type="evidence" value="ECO:0007669"/>
    <property type="project" value="TreeGrafter"/>
</dbReference>
<dbReference type="GO" id="GO:0000159">
    <property type="term" value="C:protein phosphatase type 2A complex"/>
    <property type="evidence" value="ECO:0007669"/>
    <property type="project" value="TreeGrafter"/>
</dbReference>
<keyword evidence="8" id="KW-0732">Signal</keyword>
<comment type="catalytic activity">
    <reaction evidence="1 7">
        <text>[protein]-peptidylproline (omega=180) = [protein]-peptidylproline (omega=0)</text>
        <dbReference type="Rhea" id="RHEA:16237"/>
        <dbReference type="Rhea" id="RHEA-COMP:10747"/>
        <dbReference type="Rhea" id="RHEA-COMP:10748"/>
        <dbReference type="ChEBI" id="CHEBI:83833"/>
        <dbReference type="ChEBI" id="CHEBI:83834"/>
        <dbReference type="EC" id="5.2.1.8"/>
    </reaction>
</comment>
<dbReference type="PANTHER" id="PTHR10012:SF0">
    <property type="entry name" value="SERINE_THREONINE-PROTEIN PHOSPHATASE 2A ACTIVATOR"/>
    <property type="match status" value="1"/>
</dbReference>
<dbReference type="GO" id="GO:0003755">
    <property type="term" value="F:peptidyl-prolyl cis-trans isomerase activity"/>
    <property type="evidence" value="ECO:0007669"/>
    <property type="project" value="UniProtKB-KW"/>
</dbReference>
<dbReference type="Pfam" id="PF03095">
    <property type="entry name" value="PTPA"/>
    <property type="match status" value="1"/>
</dbReference>
<keyword evidence="6 7" id="KW-0413">Isomerase</keyword>
<dbReference type="SUPFAM" id="SSF140984">
    <property type="entry name" value="PTPA-like"/>
    <property type="match status" value="1"/>
</dbReference>
<dbReference type="EMBL" id="BNJQ01000011">
    <property type="protein sequence ID" value="GHP05751.1"/>
    <property type="molecule type" value="Genomic_DNA"/>
</dbReference>
<dbReference type="InterPro" id="IPR037218">
    <property type="entry name" value="PTPA_sf"/>
</dbReference>
<protein>
    <recommendedName>
        <fullName evidence="7">Serine/threonine-protein phosphatase 2A activator</fullName>
        <ecNumber evidence="7">5.2.1.8</ecNumber>
    </recommendedName>
    <alternativeName>
        <fullName evidence="7">Phosphotyrosyl phosphatase activator</fullName>
    </alternativeName>
</protein>
<evidence type="ECO:0000256" key="1">
    <source>
        <dbReference type="ARBA" id="ARBA00000971"/>
    </source>
</evidence>
<feature type="signal peptide" evidence="8">
    <location>
        <begin position="1"/>
        <end position="25"/>
    </location>
</feature>
<keyword evidence="5 7" id="KW-0697">Rotamase</keyword>
<comment type="similarity">
    <text evidence="3 7">Belongs to the PTPA-type PPIase family.</text>
</comment>
<dbReference type="Proteomes" id="UP000660262">
    <property type="component" value="Unassembled WGS sequence"/>
</dbReference>
<keyword evidence="10" id="KW-1185">Reference proteome</keyword>
<dbReference type="Gene3D" id="1.20.120.1150">
    <property type="match status" value="1"/>
</dbReference>
<name>A0A830HJL3_9CHLO</name>
<dbReference type="CDD" id="cd04087">
    <property type="entry name" value="PTPA"/>
    <property type="match status" value="1"/>
</dbReference>
<dbReference type="OrthoDB" id="16120at2759"/>
<dbReference type="GO" id="GO:0005737">
    <property type="term" value="C:cytoplasm"/>
    <property type="evidence" value="ECO:0007669"/>
    <property type="project" value="UniProtKB-SubCell"/>
</dbReference>